<accession>A0ABN8PBE6</accession>
<sequence length="196" mass="21853">MTICPLHRASLGIGWRRSKRVCSVPGKLSGHSEESKKNAERGCSLAQSKYILEATGEFIPVGSAICTKCRKNLTKQAHTPESSLPQSDFDELTEHLGELTLPLKKLNDFLASRDVSPVRHKLSVPWESANERTKRRYSRKAKQSVQEVIEVISPGQSDKLLTTLGESLPAERTQAEEEILEALAESYLNATHWSTR</sequence>
<protein>
    <submittedName>
        <fullName evidence="1">Uncharacterized protein</fullName>
    </submittedName>
</protein>
<evidence type="ECO:0000313" key="1">
    <source>
        <dbReference type="EMBL" id="CAH3140230.1"/>
    </source>
</evidence>
<keyword evidence="2" id="KW-1185">Reference proteome</keyword>
<proteinExistence type="predicted"/>
<organism evidence="1 2">
    <name type="scientific">Porites lobata</name>
    <dbReference type="NCBI Taxonomy" id="104759"/>
    <lineage>
        <taxon>Eukaryota</taxon>
        <taxon>Metazoa</taxon>
        <taxon>Cnidaria</taxon>
        <taxon>Anthozoa</taxon>
        <taxon>Hexacorallia</taxon>
        <taxon>Scleractinia</taxon>
        <taxon>Fungiina</taxon>
        <taxon>Poritidae</taxon>
        <taxon>Porites</taxon>
    </lineage>
</organism>
<evidence type="ECO:0000313" key="2">
    <source>
        <dbReference type="Proteomes" id="UP001159405"/>
    </source>
</evidence>
<reference evidence="1 2" key="1">
    <citation type="submission" date="2022-05" db="EMBL/GenBank/DDBJ databases">
        <authorList>
            <consortium name="Genoscope - CEA"/>
            <person name="William W."/>
        </authorList>
    </citation>
    <scope>NUCLEOTIDE SEQUENCE [LARGE SCALE GENOMIC DNA]</scope>
</reference>
<name>A0ABN8PBE6_9CNID</name>
<gene>
    <name evidence="1" type="ORF">PLOB_00041115</name>
</gene>
<comment type="caution">
    <text evidence="1">The sequence shown here is derived from an EMBL/GenBank/DDBJ whole genome shotgun (WGS) entry which is preliminary data.</text>
</comment>
<dbReference type="EMBL" id="CALNXK010000064">
    <property type="protein sequence ID" value="CAH3140230.1"/>
    <property type="molecule type" value="Genomic_DNA"/>
</dbReference>
<dbReference type="Proteomes" id="UP001159405">
    <property type="component" value="Unassembled WGS sequence"/>
</dbReference>